<sequence length="296" mass="32827">MKNAIKIIIFLSIIATISCSKDDDNSTPYFTSYSYSFSSEELNLNYNSNNELVSFESQDPSSSTFIKVNNEITKSSNGNIIKVGNSTLTYNTLNQIIEINDGSGNGVTQLQYDTPGRLIIQNTSYFGGIINETKNLTYDSANRVSKIISHVTNATSSAYFKYEISYNSENNIGVIVTSTSNDGVTYVNLGIENYTYDDKPNPLKTVTNSLGFGNFYISPSFQCDFLETLSIGHIAAYTLAYISNNNVTLVEASYVSGFENNTSYAYEYDNYGNPTKVTITDDEDGTYAKNFNYTLK</sequence>
<reference evidence="2" key="1">
    <citation type="journal article" date="2019" name="Int. J. Syst. Evol. Microbiol.">
        <title>The Global Catalogue of Microorganisms (GCM) 10K type strain sequencing project: providing services to taxonomists for standard genome sequencing and annotation.</title>
        <authorList>
            <consortium name="The Broad Institute Genomics Platform"/>
            <consortium name="The Broad Institute Genome Sequencing Center for Infectious Disease"/>
            <person name="Wu L."/>
            <person name="Ma J."/>
        </authorList>
    </citation>
    <scope>NUCLEOTIDE SEQUENCE [LARGE SCALE GENOMIC DNA]</scope>
    <source>
        <strain evidence="2">CCUG 50349</strain>
    </source>
</reference>
<keyword evidence="2" id="KW-1185">Reference proteome</keyword>
<organism evidence="1 2">
    <name type="scientific">Flavobacterium ponti</name>
    <dbReference type="NCBI Taxonomy" id="665133"/>
    <lineage>
        <taxon>Bacteria</taxon>
        <taxon>Pseudomonadati</taxon>
        <taxon>Bacteroidota</taxon>
        <taxon>Flavobacteriia</taxon>
        <taxon>Flavobacteriales</taxon>
        <taxon>Flavobacteriaceae</taxon>
        <taxon>Flavobacterium</taxon>
    </lineage>
</organism>
<protein>
    <recommendedName>
        <fullName evidence="3">DUF4595 domain-containing protein</fullName>
    </recommendedName>
</protein>
<evidence type="ECO:0008006" key="3">
    <source>
        <dbReference type="Google" id="ProtNLM"/>
    </source>
</evidence>
<proteinExistence type="predicted"/>
<dbReference type="RefSeq" id="WP_379741179.1">
    <property type="nucleotide sequence ID" value="NZ_JBHSGW010000025.1"/>
</dbReference>
<evidence type="ECO:0000313" key="1">
    <source>
        <dbReference type="EMBL" id="MFC4740229.1"/>
    </source>
</evidence>
<dbReference type="Gene3D" id="2.180.10.10">
    <property type="entry name" value="RHS repeat-associated core"/>
    <property type="match status" value="1"/>
</dbReference>
<dbReference type="EMBL" id="JBHSGW010000025">
    <property type="protein sequence ID" value="MFC4740229.1"/>
    <property type="molecule type" value="Genomic_DNA"/>
</dbReference>
<accession>A0ABV9P7J5</accession>
<dbReference type="Proteomes" id="UP001595885">
    <property type="component" value="Unassembled WGS sequence"/>
</dbReference>
<gene>
    <name evidence="1" type="ORF">ACFO3U_09520</name>
</gene>
<evidence type="ECO:0000313" key="2">
    <source>
        <dbReference type="Proteomes" id="UP001595885"/>
    </source>
</evidence>
<name>A0ABV9P7J5_9FLAO</name>
<comment type="caution">
    <text evidence="1">The sequence shown here is derived from an EMBL/GenBank/DDBJ whole genome shotgun (WGS) entry which is preliminary data.</text>
</comment>
<dbReference type="PROSITE" id="PS51257">
    <property type="entry name" value="PROKAR_LIPOPROTEIN"/>
    <property type="match status" value="1"/>
</dbReference>